<evidence type="ECO:0000313" key="3">
    <source>
        <dbReference type="Proteomes" id="UP000058305"/>
    </source>
</evidence>
<name>A0A0Y0MLB5_9MICO</name>
<protein>
    <recommendedName>
        <fullName evidence="1">Glycosyltransferase 2-like domain-containing protein</fullName>
    </recommendedName>
</protein>
<dbReference type="InterPro" id="IPR001173">
    <property type="entry name" value="Glyco_trans_2-like"/>
</dbReference>
<dbReference type="PANTHER" id="PTHR43685">
    <property type="entry name" value="GLYCOSYLTRANSFERASE"/>
    <property type="match status" value="1"/>
</dbReference>
<dbReference type="InterPro" id="IPR029044">
    <property type="entry name" value="Nucleotide-diphossugar_trans"/>
</dbReference>
<dbReference type="Gene3D" id="3.90.550.10">
    <property type="entry name" value="Spore Coat Polysaccharide Biosynthesis Protein SpsA, Chain A"/>
    <property type="match status" value="1"/>
</dbReference>
<dbReference type="KEGG" id="mvd:AWU67_02075"/>
<dbReference type="AlphaFoldDB" id="A0A0Y0MLB5"/>
<reference evidence="2 3" key="1">
    <citation type="journal article" date="2016" name="J. Biotechnol.">
        <title>First complete genome sequence of a species in the genus Microterricola, an extremophilic cold active enzyme producing bacterial strain ERGS5:02 isolated from Sikkim Himalaya.</title>
        <authorList>
            <person name="Himanshu"/>
            <person name="Swarnkar M.K."/>
            <person name="Singh D."/>
            <person name="Kumar R."/>
        </authorList>
    </citation>
    <scope>NUCLEOTIDE SEQUENCE [LARGE SCALE GENOMIC DNA]</scope>
    <source>
        <strain evidence="2 3">ERGS5:02</strain>
    </source>
</reference>
<keyword evidence="3" id="KW-1185">Reference proteome</keyword>
<dbReference type="CDD" id="cd04196">
    <property type="entry name" value="GT_2_like_d"/>
    <property type="match status" value="1"/>
</dbReference>
<dbReference type="Proteomes" id="UP000058305">
    <property type="component" value="Chromosome"/>
</dbReference>
<evidence type="ECO:0000313" key="2">
    <source>
        <dbReference type="EMBL" id="AMB57849.1"/>
    </source>
</evidence>
<accession>A0A0Y0MLB5</accession>
<dbReference type="PANTHER" id="PTHR43685:SF2">
    <property type="entry name" value="GLYCOSYLTRANSFERASE 2-LIKE DOMAIN-CONTAINING PROTEIN"/>
    <property type="match status" value="1"/>
</dbReference>
<reference evidence="3" key="2">
    <citation type="submission" date="2016-01" db="EMBL/GenBank/DDBJ databases">
        <title>First complete genome sequence of a species in the genus Microterricola, an extremophilic cold active enzyme producing strain ERGS5:02 isolated from Sikkim Himalaya.</title>
        <authorList>
            <person name="Kumar R."/>
            <person name="Singh D."/>
            <person name="Swarnkar M.K."/>
        </authorList>
    </citation>
    <scope>NUCLEOTIDE SEQUENCE [LARGE SCALE GENOMIC DNA]</scope>
    <source>
        <strain evidence="3">ERGS5:02</strain>
    </source>
</reference>
<gene>
    <name evidence="2" type="ORF">AWU67_02075</name>
</gene>
<dbReference type="SUPFAM" id="SSF53448">
    <property type="entry name" value="Nucleotide-diphospho-sugar transferases"/>
    <property type="match status" value="1"/>
</dbReference>
<feature type="domain" description="Glycosyltransferase 2-like" evidence="1">
    <location>
        <begin position="10"/>
        <end position="132"/>
    </location>
</feature>
<dbReference type="EMBL" id="CP014145">
    <property type="protein sequence ID" value="AMB57849.1"/>
    <property type="molecule type" value="Genomic_DNA"/>
</dbReference>
<dbReference type="OrthoDB" id="9802649at2"/>
<dbReference type="InterPro" id="IPR050834">
    <property type="entry name" value="Glycosyltransf_2"/>
</dbReference>
<proteinExistence type="predicted"/>
<evidence type="ECO:0000259" key="1">
    <source>
        <dbReference type="Pfam" id="PF00535"/>
    </source>
</evidence>
<organism evidence="2 3">
    <name type="scientific">Microterricola viridarii</name>
    <dbReference type="NCBI Taxonomy" id="412690"/>
    <lineage>
        <taxon>Bacteria</taxon>
        <taxon>Bacillati</taxon>
        <taxon>Actinomycetota</taxon>
        <taxon>Actinomycetes</taxon>
        <taxon>Micrococcales</taxon>
        <taxon>Microbacteriaceae</taxon>
        <taxon>Microterricola</taxon>
    </lineage>
</organism>
<dbReference type="Pfam" id="PF00535">
    <property type="entry name" value="Glycos_transf_2"/>
    <property type="match status" value="1"/>
</dbReference>
<sequence>MASPTSLTVSVALCTHNGADYLREQLLSILNQTVPAGEIVVSDDASTDDTIAVLEETLAEWAAGGRTVPTVTVLRNEPALGVTANFEQALSACTGDILMLSDQDDVWQPDKLGVIVAAFEAQPGVDLVFSDARMVDAQGAPLGPLLFETLGLSRRERELLAGRRAFDALLRRNVVTGATAALRRGLVQRSAPFPAAWVHDEWLAIVAAAQNDILMLDRPLIDYRQHGRNQIGATSLTATGALARLRTPRAARNARLLARAQALAERMPEFSPPPGAERVRLVQQKLAHERRRSSYPAARLRRIGPVWRAWRAGGYDRFGLGLQDVVRDLLQPE</sequence>